<dbReference type="AlphaFoldDB" id="A0A9P9HMP3"/>
<keyword evidence="2 3" id="KW-0040">ANK repeat</keyword>
<name>A0A9P9HMP3_FUSRE</name>
<protein>
    <submittedName>
        <fullName evidence="4">Ankyrin repeat-containing domain protein</fullName>
    </submittedName>
</protein>
<dbReference type="RefSeq" id="XP_046052520.1">
    <property type="nucleotide sequence ID" value="XM_046187054.1"/>
</dbReference>
<sequence>LGFHSQYGYIDNVTAIFIVCVYRNFNAIEILLDCRGDEIVAVDMIRPGDGRGSLPLHWAARNRLHFQMSLQDRVQNATRVIDFLLDIDPTTINVQDNEGNTPLYYAAQNHGQRSKQYTTILKLLCNRGADVSIRNNKSETPLHTFFFCGSNYKPFDTDAIAILLAYGAKVTDKNDNGNTPLHLASSNLNQVYAISLLLRQGANPAMRNSKLETPFYRATGGSFCRVKDITRMAAEKTEAQEDILAKLVELGGTTLMDLPNAEGK</sequence>
<organism evidence="4 5">
    <name type="scientific">Fusarium redolens</name>
    <dbReference type="NCBI Taxonomy" id="48865"/>
    <lineage>
        <taxon>Eukaryota</taxon>
        <taxon>Fungi</taxon>
        <taxon>Dikarya</taxon>
        <taxon>Ascomycota</taxon>
        <taxon>Pezizomycotina</taxon>
        <taxon>Sordariomycetes</taxon>
        <taxon>Hypocreomycetidae</taxon>
        <taxon>Hypocreales</taxon>
        <taxon>Nectriaceae</taxon>
        <taxon>Fusarium</taxon>
        <taxon>Fusarium redolens species complex</taxon>
    </lineage>
</organism>
<dbReference type="PANTHER" id="PTHR24134:SF9">
    <property type="entry name" value="ANKYRIN REPEAT AND SOCS BOX PROTEIN 8"/>
    <property type="match status" value="1"/>
</dbReference>
<keyword evidence="1" id="KW-0677">Repeat</keyword>
<dbReference type="Proteomes" id="UP000720189">
    <property type="component" value="Unassembled WGS sequence"/>
</dbReference>
<feature type="repeat" description="ANK" evidence="3">
    <location>
        <begin position="176"/>
        <end position="209"/>
    </location>
</feature>
<feature type="repeat" description="ANK" evidence="3">
    <location>
        <begin position="98"/>
        <end position="136"/>
    </location>
</feature>
<dbReference type="EMBL" id="JAGMUX010000004">
    <property type="protein sequence ID" value="KAH7260643.1"/>
    <property type="molecule type" value="Genomic_DNA"/>
</dbReference>
<dbReference type="InterPro" id="IPR036770">
    <property type="entry name" value="Ankyrin_rpt-contain_sf"/>
</dbReference>
<keyword evidence="5" id="KW-1185">Reference proteome</keyword>
<dbReference type="Pfam" id="PF12796">
    <property type="entry name" value="Ank_2"/>
    <property type="match status" value="1"/>
</dbReference>
<evidence type="ECO:0000313" key="4">
    <source>
        <dbReference type="EMBL" id="KAH7260643.1"/>
    </source>
</evidence>
<comment type="caution">
    <text evidence="4">The sequence shown here is derived from an EMBL/GenBank/DDBJ whole genome shotgun (WGS) entry which is preliminary data.</text>
</comment>
<accession>A0A9P9HMP3</accession>
<evidence type="ECO:0000256" key="2">
    <source>
        <dbReference type="ARBA" id="ARBA00023043"/>
    </source>
</evidence>
<dbReference type="OrthoDB" id="823504at2759"/>
<dbReference type="InterPro" id="IPR002110">
    <property type="entry name" value="Ankyrin_rpt"/>
</dbReference>
<dbReference type="Gene3D" id="1.25.40.20">
    <property type="entry name" value="Ankyrin repeat-containing domain"/>
    <property type="match status" value="1"/>
</dbReference>
<proteinExistence type="predicted"/>
<evidence type="ECO:0000256" key="1">
    <source>
        <dbReference type="ARBA" id="ARBA00022737"/>
    </source>
</evidence>
<dbReference type="PANTHER" id="PTHR24134">
    <property type="entry name" value="ANKYRIN REPEAT-CONTAINING PROTEIN DDB_G0279043"/>
    <property type="match status" value="1"/>
</dbReference>
<dbReference type="GeneID" id="70217008"/>
<evidence type="ECO:0000313" key="5">
    <source>
        <dbReference type="Proteomes" id="UP000720189"/>
    </source>
</evidence>
<feature type="non-terminal residue" evidence="4">
    <location>
        <position position="1"/>
    </location>
</feature>
<dbReference type="SMART" id="SM00248">
    <property type="entry name" value="ANK"/>
    <property type="match status" value="5"/>
</dbReference>
<dbReference type="PROSITE" id="PS50088">
    <property type="entry name" value="ANK_REPEAT"/>
    <property type="match status" value="2"/>
</dbReference>
<gene>
    <name evidence="4" type="ORF">BKA55DRAFT_503962</name>
</gene>
<dbReference type="PROSITE" id="PS50297">
    <property type="entry name" value="ANK_REP_REGION"/>
    <property type="match status" value="2"/>
</dbReference>
<dbReference type="SUPFAM" id="SSF48403">
    <property type="entry name" value="Ankyrin repeat"/>
    <property type="match status" value="1"/>
</dbReference>
<reference evidence="4" key="1">
    <citation type="journal article" date="2021" name="Nat. Commun.">
        <title>Genetic determinants of endophytism in the Arabidopsis root mycobiome.</title>
        <authorList>
            <person name="Mesny F."/>
            <person name="Miyauchi S."/>
            <person name="Thiergart T."/>
            <person name="Pickel B."/>
            <person name="Atanasova L."/>
            <person name="Karlsson M."/>
            <person name="Huettel B."/>
            <person name="Barry K.W."/>
            <person name="Haridas S."/>
            <person name="Chen C."/>
            <person name="Bauer D."/>
            <person name="Andreopoulos W."/>
            <person name="Pangilinan J."/>
            <person name="LaButti K."/>
            <person name="Riley R."/>
            <person name="Lipzen A."/>
            <person name="Clum A."/>
            <person name="Drula E."/>
            <person name="Henrissat B."/>
            <person name="Kohler A."/>
            <person name="Grigoriev I.V."/>
            <person name="Martin F.M."/>
            <person name="Hacquard S."/>
        </authorList>
    </citation>
    <scope>NUCLEOTIDE SEQUENCE</scope>
    <source>
        <strain evidence="4">MPI-CAGE-AT-0023</strain>
    </source>
</reference>
<evidence type="ECO:0000256" key="3">
    <source>
        <dbReference type="PROSITE-ProRule" id="PRU00023"/>
    </source>
</evidence>